<evidence type="ECO:0000256" key="2">
    <source>
        <dbReference type="ARBA" id="ARBA00022448"/>
    </source>
</evidence>
<evidence type="ECO:0008006" key="10">
    <source>
        <dbReference type="Google" id="ProtNLM"/>
    </source>
</evidence>
<dbReference type="EMBL" id="JAAGMN010003024">
    <property type="protein sequence ID" value="NEE10461.1"/>
    <property type="molecule type" value="Genomic_DNA"/>
</dbReference>
<evidence type="ECO:0000256" key="7">
    <source>
        <dbReference type="ARBA" id="ARBA00023136"/>
    </source>
</evidence>
<accession>A0A6G3WYA0</accession>
<dbReference type="Pfam" id="PF02416">
    <property type="entry name" value="TatA_B_E"/>
    <property type="match status" value="1"/>
</dbReference>
<feature type="region of interest" description="Disordered" evidence="8">
    <location>
        <begin position="41"/>
        <end position="83"/>
    </location>
</feature>
<keyword evidence="4" id="KW-0653">Protein transport</keyword>
<evidence type="ECO:0000256" key="8">
    <source>
        <dbReference type="SAM" id="MobiDB-lite"/>
    </source>
</evidence>
<evidence type="ECO:0000256" key="6">
    <source>
        <dbReference type="ARBA" id="ARBA00023010"/>
    </source>
</evidence>
<protein>
    <recommendedName>
        <fullName evidence="10">Sec-independent protein translocase TatA</fullName>
    </recommendedName>
</protein>
<evidence type="ECO:0000313" key="9">
    <source>
        <dbReference type="EMBL" id="NEE10461.1"/>
    </source>
</evidence>
<dbReference type="Gene3D" id="1.20.5.3310">
    <property type="match status" value="1"/>
</dbReference>
<dbReference type="AlphaFoldDB" id="A0A6G3WYA0"/>
<comment type="subcellular location">
    <subcellularLocation>
        <location evidence="1">Membrane</location>
        <topology evidence="1">Single-pass membrane protein</topology>
    </subcellularLocation>
</comment>
<keyword evidence="6" id="KW-0811">Translocation</keyword>
<dbReference type="GO" id="GO:0015031">
    <property type="term" value="P:protein transport"/>
    <property type="evidence" value="ECO:0007669"/>
    <property type="project" value="UniProtKB-KW"/>
</dbReference>
<evidence type="ECO:0000256" key="5">
    <source>
        <dbReference type="ARBA" id="ARBA00022989"/>
    </source>
</evidence>
<keyword evidence="7" id="KW-0472">Membrane</keyword>
<dbReference type="GO" id="GO:0016020">
    <property type="term" value="C:membrane"/>
    <property type="evidence" value="ECO:0007669"/>
    <property type="project" value="UniProtKB-ARBA"/>
</dbReference>
<feature type="compositionally biased region" description="Low complexity" evidence="8">
    <location>
        <begin position="52"/>
        <end position="83"/>
    </location>
</feature>
<keyword evidence="2" id="KW-0813">Transport</keyword>
<gene>
    <name evidence="9" type="ORF">G3M58_28910</name>
</gene>
<evidence type="ECO:0000256" key="3">
    <source>
        <dbReference type="ARBA" id="ARBA00022692"/>
    </source>
</evidence>
<evidence type="ECO:0000256" key="1">
    <source>
        <dbReference type="ARBA" id="ARBA00004167"/>
    </source>
</evidence>
<name>A0A6G3WYA0_9ACTN</name>
<dbReference type="InterPro" id="IPR003369">
    <property type="entry name" value="TatA/B/E"/>
</dbReference>
<keyword evidence="5" id="KW-1133">Transmembrane helix</keyword>
<sequence length="83" mass="8490">MFGLSELAIILIVVIAVIGMKKLPELTRSAGKATRILKAEARAAKDEETGTAPAPRVVRGEVVPPGTGTTPPGARPAGAPDHP</sequence>
<keyword evidence="3" id="KW-0812">Transmembrane</keyword>
<organism evidence="9">
    <name type="scientific">Streptomyces sp. SID7499</name>
    <dbReference type="NCBI Taxonomy" id="2706086"/>
    <lineage>
        <taxon>Bacteria</taxon>
        <taxon>Bacillati</taxon>
        <taxon>Actinomycetota</taxon>
        <taxon>Actinomycetes</taxon>
        <taxon>Kitasatosporales</taxon>
        <taxon>Streptomycetaceae</taxon>
        <taxon>Streptomyces</taxon>
    </lineage>
</organism>
<proteinExistence type="predicted"/>
<evidence type="ECO:0000256" key="4">
    <source>
        <dbReference type="ARBA" id="ARBA00022927"/>
    </source>
</evidence>
<reference evidence="9" key="1">
    <citation type="submission" date="2020-01" db="EMBL/GenBank/DDBJ databases">
        <title>Insect and environment-associated Actinomycetes.</title>
        <authorList>
            <person name="Currrie C."/>
            <person name="Chevrette M."/>
            <person name="Carlson C."/>
            <person name="Stubbendieck R."/>
            <person name="Wendt-Pienkowski E."/>
        </authorList>
    </citation>
    <scope>NUCLEOTIDE SEQUENCE</scope>
    <source>
        <strain evidence="9">SID7499</strain>
    </source>
</reference>
<comment type="caution">
    <text evidence="9">The sequence shown here is derived from an EMBL/GenBank/DDBJ whole genome shotgun (WGS) entry which is preliminary data.</text>
</comment>